<dbReference type="HAMAP" id="MF_00294">
    <property type="entry name" value="Ribosomal_bL33"/>
    <property type="match status" value="1"/>
</dbReference>
<dbReference type="GO" id="GO:0003735">
    <property type="term" value="F:structural constituent of ribosome"/>
    <property type="evidence" value="ECO:0007669"/>
    <property type="project" value="InterPro"/>
</dbReference>
<evidence type="ECO:0000256" key="3">
    <source>
        <dbReference type="ARBA" id="ARBA00023274"/>
    </source>
</evidence>
<dbReference type="NCBIfam" id="NF001860">
    <property type="entry name" value="PRK00595.1"/>
    <property type="match status" value="1"/>
</dbReference>
<dbReference type="InterPro" id="IPR001705">
    <property type="entry name" value="Ribosomal_bL33"/>
</dbReference>
<dbReference type="PROSITE" id="PS00582">
    <property type="entry name" value="RIBOSOMAL_L33"/>
    <property type="match status" value="1"/>
</dbReference>
<evidence type="ECO:0000256" key="5">
    <source>
        <dbReference type="HAMAP-Rule" id="MF_00294"/>
    </source>
</evidence>
<evidence type="ECO:0000256" key="2">
    <source>
        <dbReference type="ARBA" id="ARBA00022980"/>
    </source>
</evidence>
<evidence type="ECO:0000313" key="6">
    <source>
        <dbReference type="EMBL" id="PTQ51266.1"/>
    </source>
</evidence>
<reference evidence="6 7" key="1">
    <citation type="submission" date="2017-08" db="EMBL/GenBank/DDBJ databases">
        <title>Burning lignite coal seam in the remote Altai Mountains harbors a hydrogen-driven thermophilic microbial community.</title>
        <authorList>
            <person name="Kadnikov V.V."/>
            <person name="Mardanov A.V."/>
            <person name="Ivasenko D."/>
            <person name="Beletsky A.V."/>
            <person name="Karnachuk O.V."/>
            <person name="Ravin N.V."/>
        </authorList>
    </citation>
    <scope>NUCLEOTIDE SEQUENCE [LARGE SCALE GENOMIC DNA]</scope>
    <source>
        <strain evidence="6">AL31</strain>
    </source>
</reference>
<dbReference type="PANTHER" id="PTHR43168:SF2">
    <property type="entry name" value="LARGE RIBOSOMAL SUBUNIT PROTEIN BL33C"/>
    <property type="match status" value="1"/>
</dbReference>
<evidence type="ECO:0000256" key="1">
    <source>
        <dbReference type="ARBA" id="ARBA00007596"/>
    </source>
</evidence>
<dbReference type="GO" id="GO:0005840">
    <property type="term" value="C:ribosome"/>
    <property type="evidence" value="ECO:0007669"/>
    <property type="project" value="UniProtKB-KW"/>
</dbReference>
<proteinExistence type="inferred from homology"/>
<organism evidence="6 7">
    <name type="scientific">Brockia lithotrophica</name>
    <dbReference type="NCBI Taxonomy" id="933949"/>
    <lineage>
        <taxon>Bacteria</taxon>
        <taxon>Bacillati</taxon>
        <taxon>Bacillota</taxon>
        <taxon>Bacilli</taxon>
        <taxon>Bacillales</taxon>
        <taxon>Bacillales Family X. Incertae Sedis</taxon>
        <taxon>Brockia</taxon>
    </lineage>
</organism>
<dbReference type="PANTHER" id="PTHR43168">
    <property type="entry name" value="50S RIBOSOMAL PROTEIN L33, CHLOROPLASTIC"/>
    <property type="match status" value="1"/>
</dbReference>
<dbReference type="NCBIfam" id="TIGR01023">
    <property type="entry name" value="rpmG_bact"/>
    <property type="match status" value="1"/>
</dbReference>
<dbReference type="InterPro" id="IPR011332">
    <property type="entry name" value="Ribosomal_zn-bd"/>
</dbReference>
<keyword evidence="2 5" id="KW-0689">Ribosomal protein</keyword>
<protein>
    <recommendedName>
        <fullName evidence="4 5">Large ribosomal subunit protein bL33</fullName>
    </recommendedName>
</protein>
<dbReference type="InterPro" id="IPR018264">
    <property type="entry name" value="Ribosomal_bL33_CS"/>
</dbReference>
<dbReference type="GO" id="GO:0006412">
    <property type="term" value="P:translation"/>
    <property type="evidence" value="ECO:0007669"/>
    <property type="project" value="UniProtKB-UniRule"/>
</dbReference>
<comment type="caution">
    <text evidence="6">The sequence shown here is derived from an EMBL/GenBank/DDBJ whole genome shotgun (WGS) entry which is preliminary data.</text>
</comment>
<dbReference type="Gene3D" id="2.20.28.120">
    <property type="entry name" value="Ribosomal protein L33"/>
    <property type="match status" value="1"/>
</dbReference>
<sequence>MRVVVTMECTQCKRRNYATTKNKQKHPERLELRKYCKYCRTHTLHRETK</sequence>
<dbReference type="EMBL" id="PEBW01000006">
    <property type="protein sequence ID" value="PTQ51266.1"/>
    <property type="molecule type" value="Genomic_DNA"/>
</dbReference>
<evidence type="ECO:0000313" key="7">
    <source>
        <dbReference type="Proteomes" id="UP000244016"/>
    </source>
</evidence>
<dbReference type="SUPFAM" id="SSF57829">
    <property type="entry name" value="Zn-binding ribosomal proteins"/>
    <property type="match status" value="1"/>
</dbReference>
<dbReference type="NCBIfam" id="NF001764">
    <property type="entry name" value="PRK00504.1"/>
    <property type="match status" value="1"/>
</dbReference>
<dbReference type="GO" id="GO:0005737">
    <property type="term" value="C:cytoplasm"/>
    <property type="evidence" value="ECO:0007669"/>
    <property type="project" value="UniProtKB-ARBA"/>
</dbReference>
<evidence type="ECO:0000256" key="4">
    <source>
        <dbReference type="ARBA" id="ARBA00035176"/>
    </source>
</evidence>
<dbReference type="GO" id="GO:1990904">
    <property type="term" value="C:ribonucleoprotein complex"/>
    <property type="evidence" value="ECO:0007669"/>
    <property type="project" value="UniProtKB-KW"/>
</dbReference>
<dbReference type="Proteomes" id="UP000244016">
    <property type="component" value="Unassembled WGS sequence"/>
</dbReference>
<accession>A0A2T5G503</accession>
<dbReference type="InterPro" id="IPR038584">
    <property type="entry name" value="Ribosomal_bL33_sf"/>
</dbReference>
<gene>
    <name evidence="5" type="primary">rpmG</name>
    <name evidence="6" type="ORF">BLITH_0092</name>
</gene>
<dbReference type="AlphaFoldDB" id="A0A2T5G503"/>
<keyword evidence="3 5" id="KW-0687">Ribonucleoprotein</keyword>
<name>A0A2T5G503_9BACL</name>
<comment type="similarity">
    <text evidence="1 5">Belongs to the bacterial ribosomal protein bL33 family.</text>
</comment>
<dbReference type="Pfam" id="PF00471">
    <property type="entry name" value="Ribosomal_L33"/>
    <property type="match status" value="1"/>
</dbReference>